<sequence length="199" mass="22149">MQRAPTSGAFFHWSAHNLSESSHKETDMTASKLLIRGMGAGLVALSLSALAAAAHAQAEVKFTKPENFSDIGENSRDRDTAMKQLADHIEALAARQLPGKQLKVEFTDVDLAGEIEPRGGNMDRVRVLRSATIPRLEFNYTLSENGKELKSGKAVLRDLNYQMSANRYFDTEPMRYEKKLLDDWVEKDLVGKDRVAAKP</sequence>
<evidence type="ECO:0000313" key="2">
    <source>
        <dbReference type="Proteomes" id="UP000197468"/>
    </source>
</evidence>
<dbReference type="Proteomes" id="UP000197468">
    <property type="component" value="Unassembled WGS sequence"/>
</dbReference>
<keyword evidence="2" id="KW-1185">Reference proteome</keyword>
<accession>A0A246JJW3</accession>
<dbReference type="InterPro" id="IPR021557">
    <property type="entry name" value="DUF3016"/>
</dbReference>
<reference evidence="1 2" key="1">
    <citation type="journal article" date="2008" name="Int. J. Syst. Evol. Microbiol.">
        <title>Description of Roseateles aquatilis sp. nov. and Roseateles terrae sp. nov., in the class Betaproteobacteria, and emended description of the genus Roseateles.</title>
        <authorList>
            <person name="Gomila M."/>
            <person name="Bowien B."/>
            <person name="Falsen E."/>
            <person name="Moore E.R."/>
            <person name="Lalucat J."/>
        </authorList>
    </citation>
    <scope>NUCLEOTIDE SEQUENCE [LARGE SCALE GENOMIC DNA]</scope>
    <source>
        <strain evidence="1 2">CCUG 48205</strain>
    </source>
</reference>
<dbReference type="Pfam" id="PF11454">
    <property type="entry name" value="DUF3016"/>
    <property type="match status" value="1"/>
</dbReference>
<comment type="caution">
    <text evidence="1">The sequence shown here is derived from an EMBL/GenBank/DDBJ whole genome shotgun (WGS) entry which is preliminary data.</text>
</comment>
<name>A0A246JJW3_9BURK</name>
<gene>
    <name evidence="1" type="ORF">CDN99_00015</name>
</gene>
<evidence type="ECO:0000313" key="1">
    <source>
        <dbReference type="EMBL" id="OWQ92938.1"/>
    </source>
</evidence>
<protein>
    <recommendedName>
        <fullName evidence="3">DUF3016 domain-containing protein</fullName>
    </recommendedName>
</protein>
<organism evidence="1 2">
    <name type="scientific">Roseateles aquatilis</name>
    <dbReference type="NCBI Taxonomy" id="431061"/>
    <lineage>
        <taxon>Bacteria</taxon>
        <taxon>Pseudomonadati</taxon>
        <taxon>Pseudomonadota</taxon>
        <taxon>Betaproteobacteria</taxon>
        <taxon>Burkholderiales</taxon>
        <taxon>Sphaerotilaceae</taxon>
        <taxon>Roseateles</taxon>
    </lineage>
</organism>
<dbReference type="AlphaFoldDB" id="A0A246JJW3"/>
<dbReference type="EMBL" id="NIOF01000001">
    <property type="protein sequence ID" value="OWQ92938.1"/>
    <property type="molecule type" value="Genomic_DNA"/>
</dbReference>
<proteinExistence type="predicted"/>
<evidence type="ECO:0008006" key="3">
    <source>
        <dbReference type="Google" id="ProtNLM"/>
    </source>
</evidence>